<organism evidence="1 2">
    <name type="scientific">Actinotalea fermentans</name>
    <dbReference type="NCBI Taxonomy" id="43671"/>
    <lineage>
        <taxon>Bacteria</taxon>
        <taxon>Bacillati</taxon>
        <taxon>Actinomycetota</taxon>
        <taxon>Actinomycetes</taxon>
        <taxon>Micrococcales</taxon>
        <taxon>Cellulomonadaceae</taxon>
        <taxon>Actinotalea</taxon>
    </lineage>
</organism>
<dbReference type="AlphaFoldDB" id="A0A511YTT0"/>
<protein>
    <submittedName>
        <fullName evidence="1">Uncharacterized protein</fullName>
    </submittedName>
</protein>
<accession>A0A511YTT0</accession>
<dbReference type="RefSeq" id="WP_034243423.1">
    <property type="nucleotide sequence ID" value="NZ_BJYK01000001.1"/>
</dbReference>
<gene>
    <name evidence="1" type="ORF">AFE02nite_03290</name>
</gene>
<comment type="caution">
    <text evidence="1">The sequence shown here is derived from an EMBL/GenBank/DDBJ whole genome shotgun (WGS) entry which is preliminary data.</text>
</comment>
<name>A0A511YTT0_9CELL</name>
<dbReference type="Proteomes" id="UP000321484">
    <property type="component" value="Unassembled WGS sequence"/>
</dbReference>
<evidence type="ECO:0000313" key="1">
    <source>
        <dbReference type="EMBL" id="GEN78595.1"/>
    </source>
</evidence>
<proteinExistence type="predicted"/>
<dbReference type="OrthoDB" id="3260805at2"/>
<keyword evidence="2" id="KW-1185">Reference proteome</keyword>
<dbReference type="EMBL" id="BJYK01000001">
    <property type="protein sequence ID" value="GEN78595.1"/>
    <property type="molecule type" value="Genomic_DNA"/>
</dbReference>
<evidence type="ECO:0000313" key="2">
    <source>
        <dbReference type="Proteomes" id="UP000321484"/>
    </source>
</evidence>
<sequence length="174" mass="18154">MSLLRRPALPDDVRAALELARGERVLATGRLADGWAVATTHGIAVVHPGGADAAEGAAGLRRPWTDVSTGRLDPDTETLTVEWVDGATATVLHLADARSLAFPAAFRQCVDSSVVHAEQVTLADRTVVRVALRRDGDGQLFTQVMGPGTVDLTDPSTAAAVDAAEARVREAAGL</sequence>
<reference evidence="1 2" key="1">
    <citation type="submission" date="2019-07" db="EMBL/GenBank/DDBJ databases">
        <title>Whole genome shotgun sequence of Actinotalea fermentans NBRC 105374.</title>
        <authorList>
            <person name="Hosoyama A."/>
            <person name="Uohara A."/>
            <person name="Ohji S."/>
            <person name="Ichikawa N."/>
        </authorList>
    </citation>
    <scope>NUCLEOTIDE SEQUENCE [LARGE SCALE GENOMIC DNA]</scope>
    <source>
        <strain evidence="1 2">NBRC 105374</strain>
    </source>
</reference>